<dbReference type="GO" id="GO:0005524">
    <property type="term" value="F:ATP binding"/>
    <property type="evidence" value="ECO:0007669"/>
    <property type="project" value="UniProtKB-KW"/>
</dbReference>
<dbReference type="InterPro" id="IPR050482">
    <property type="entry name" value="Sensor_HK_TwoCompSys"/>
</dbReference>
<dbReference type="Pfam" id="PF02518">
    <property type="entry name" value="HATPase_c"/>
    <property type="match status" value="1"/>
</dbReference>
<dbReference type="Pfam" id="PF13185">
    <property type="entry name" value="GAF_2"/>
    <property type="match status" value="1"/>
</dbReference>
<dbReference type="SUPFAM" id="SSF55874">
    <property type="entry name" value="ATPase domain of HSP90 chaperone/DNA topoisomerase II/histidine kinase"/>
    <property type="match status" value="1"/>
</dbReference>
<keyword evidence="5" id="KW-0418">Kinase</keyword>
<organism evidence="9 10">
    <name type="scientific">Priestia megaterium (strain ATCC 14581 / DSM 32 / CCUG 1817 / JCM 2506 / NBRC 15308 / NCIMB 9376 / NCTC 10342 / NRRL B-14308 / VKM B-512 / Ford 19)</name>
    <name type="common">Bacillus megaterium</name>
    <dbReference type="NCBI Taxonomy" id="1348623"/>
    <lineage>
        <taxon>Bacteria</taxon>
        <taxon>Bacillati</taxon>
        <taxon>Bacillota</taxon>
        <taxon>Bacilli</taxon>
        <taxon>Bacillales</taxon>
        <taxon>Bacillaceae</taxon>
        <taxon>Priestia</taxon>
    </lineage>
</organism>
<keyword evidence="7" id="KW-0902">Two-component regulatory system</keyword>
<dbReference type="GO" id="GO:0000155">
    <property type="term" value="F:phosphorelay sensor kinase activity"/>
    <property type="evidence" value="ECO:0007669"/>
    <property type="project" value="InterPro"/>
</dbReference>
<dbReference type="Gene3D" id="3.30.450.40">
    <property type="match status" value="1"/>
</dbReference>
<dbReference type="InterPro" id="IPR003594">
    <property type="entry name" value="HATPase_dom"/>
</dbReference>
<feature type="domain" description="Histidine kinase" evidence="8">
    <location>
        <begin position="284"/>
        <end position="372"/>
    </location>
</feature>
<evidence type="ECO:0000256" key="7">
    <source>
        <dbReference type="ARBA" id="ARBA00023012"/>
    </source>
</evidence>
<dbReference type="AlphaFoldDB" id="A0A0B6APN7"/>
<dbReference type="Pfam" id="PF07730">
    <property type="entry name" value="HisKA_3"/>
    <property type="match status" value="1"/>
</dbReference>
<dbReference type="GO" id="GO:0016020">
    <property type="term" value="C:membrane"/>
    <property type="evidence" value="ECO:0007669"/>
    <property type="project" value="InterPro"/>
</dbReference>
<dbReference type="CDD" id="cd16917">
    <property type="entry name" value="HATPase_UhpB-NarQ-NarX-like"/>
    <property type="match status" value="1"/>
</dbReference>
<reference evidence="9 10" key="1">
    <citation type="journal article" date="2015" name="Genome Announc.">
        <title>Complete genome sequences for 35 biothreat assay-relevant bacillus species.</title>
        <authorList>
            <person name="Johnson S.L."/>
            <person name="Daligault H.E."/>
            <person name="Davenport K.W."/>
            <person name="Jaissle J."/>
            <person name="Frey K.G."/>
            <person name="Ladner J.T."/>
            <person name="Broomall S.M."/>
            <person name="Bishop-Lilly K.A."/>
            <person name="Bruce D.C."/>
            <person name="Gibbons H.S."/>
            <person name="Coyne S.R."/>
            <person name="Lo C.C."/>
            <person name="Meincke L."/>
            <person name="Munk A.C."/>
            <person name="Koroleva G.I."/>
            <person name="Rosenzweig C.N."/>
            <person name="Palacios G.F."/>
            <person name="Redden C.L."/>
            <person name="Minogue T.D."/>
            <person name="Chain P.S."/>
        </authorList>
    </citation>
    <scope>NUCLEOTIDE SEQUENCE [LARGE SCALE GENOMIC DNA]</scope>
    <source>
        <strain evidence="10">ATCC 14581 / DSM 32 / JCM 2506 / NBRC 15308 / NCIMB 9376 / NCTC 10342 / NRRL B-14308 / VKM B-512</strain>
    </source>
</reference>
<dbReference type="GO" id="GO:0046983">
    <property type="term" value="F:protein dimerization activity"/>
    <property type="evidence" value="ECO:0007669"/>
    <property type="project" value="InterPro"/>
</dbReference>
<sequence length="372" mass="41427">MEKDHISELKILKDIAEILNEGTNLHTMLHDALLKLLQITDLQTGWIFFIDKNGKHEMIAAQHLPPALLNKSAQPMCNGSCWCVDRYMDGRLQKASNIMECKRLEDSVIYEWGDTHDITHHATVPLQAGDERFGLLNVAAPHKIHFEQRELDLLGSVALQIGTAIKRIKLTQSQQEVKLIEERNRLAKDLHDSVNQLLFSINVTAKAGSSLAKDVQLKETFSLIQETAQHAQVEMKALIWQLRPQGLENGVVSALKSYGQMLGLNIEEQIKGVSVLPAVIEETLWRVGQEAFNNCRKHAGTAEVHLNVNISKEQVIMKIQDSGNGFIYSPSAELPTLGLKTMQERINRLNGNLSVTSSIGNGTVVEVSIPLS</sequence>
<protein>
    <recommendedName>
        <fullName evidence="2">histidine kinase</fullName>
        <ecNumber evidence="2">2.7.13.3</ecNumber>
    </recommendedName>
</protein>
<dbReference type="Proteomes" id="UP000031829">
    <property type="component" value="Chromosome"/>
</dbReference>
<dbReference type="EC" id="2.7.13.3" evidence="2"/>
<evidence type="ECO:0000259" key="8">
    <source>
        <dbReference type="PROSITE" id="PS50109"/>
    </source>
</evidence>
<dbReference type="SUPFAM" id="SSF55781">
    <property type="entry name" value="GAF domain-like"/>
    <property type="match status" value="1"/>
</dbReference>
<dbReference type="HOGENOM" id="CLU_000445_20_12_9"/>
<dbReference type="KEGG" id="bmeg:BG04_4950"/>
<dbReference type="InterPro" id="IPR005467">
    <property type="entry name" value="His_kinase_dom"/>
</dbReference>
<evidence type="ECO:0000256" key="2">
    <source>
        <dbReference type="ARBA" id="ARBA00012438"/>
    </source>
</evidence>
<dbReference type="RefSeq" id="WP_034651707.1">
    <property type="nucleotide sequence ID" value="NZ_BCVB01000015.1"/>
</dbReference>
<evidence type="ECO:0000256" key="4">
    <source>
        <dbReference type="ARBA" id="ARBA00022741"/>
    </source>
</evidence>
<evidence type="ECO:0000256" key="6">
    <source>
        <dbReference type="ARBA" id="ARBA00022840"/>
    </source>
</evidence>
<keyword evidence="4" id="KW-0547">Nucleotide-binding</keyword>
<dbReference type="PANTHER" id="PTHR24421:SF40">
    <property type="entry name" value="SENSOR HISTIDINE KINASE YHCY"/>
    <property type="match status" value="1"/>
</dbReference>
<name>A0A0B6APN7_PRIM2</name>
<dbReference type="EMBL" id="CP009920">
    <property type="protein sequence ID" value="AJI21804.1"/>
    <property type="molecule type" value="Genomic_DNA"/>
</dbReference>
<evidence type="ECO:0000313" key="10">
    <source>
        <dbReference type="Proteomes" id="UP000031829"/>
    </source>
</evidence>
<dbReference type="Gene3D" id="1.20.5.1930">
    <property type="match status" value="1"/>
</dbReference>
<dbReference type="PROSITE" id="PS50109">
    <property type="entry name" value="HIS_KIN"/>
    <property type="match status" value="1"/>
</dbReference>
<evidence type="ECO:0000256" key="5">
    <source>
        <dbReference type="ARBA" id="ARBA00022777"/>
    </source>
</evidence>
<evidence type="ECO:0000256" key="3">
    <source>
        <dbReference type="ARBA" id="ARBA00022679"/>
    </source>
</evidence>
<gene>
    <name evidence="9" type="ORF">BG04_4950</name>
</gene>
<dbReference type="PANTHER" id="PTHR24421">
    <property type="entry name" value="NITRATE/NITRITE SENSOR PROTEIN NARX-RELATED"/>
    <property type="match status" value="1"/>
</dbReference>
<dbReference type="Gene3D" id="3.30.565.10">
    <property type="entry name" value="Histidine kinase-like ATPase, C-terminal domain"/>
    <property type="match status" value="1"/>
</dbReference>
<accession>A0A0B6APN7</accession>
<evidence type="ECO:0000256" key="1">
    <source>
        <dbReference type="ARBA" id="ARBA00000085"/>
    </source>
</evidence>
<comment type="catalytic activity">
    <reaction evidence="1">
        <text>ATP + protein L-histidine = ADP + protein N-phospho-L-histidine.</text>
        <dbReference type="EC" id="2.7.13.3"/>
    </reaction>
</comment>
<dbReference type="InterPro" id="IPR029016">
    <property type="entry name" value="GAF-like_dom_sf"/>
</dbReference>
<dbReference type="SMART" id="SM00065">
    <property type="entry name" value="GAF"/>
    <property type="match status" value="1"/>
</dbReference>
<dbReference type="InterPro" id="IPR011712">
    <property type="entry name" value="Sig_transdc_His_kin_sub3_dim/P"/>
</dbReference>
<dbReference type="InterPro" id="IPR036890">
    <property type="entry name" value="HATPase_C_sf"/>
</dbReference>
<keyword evidence="6" id="KW-0067">ATP-binding</keyword>
<evidence type="ECO:0000313" key="9">
    <source>
        <dbReference type="EMBL" id="AJI21804.1"/>
    </source>
</evidence>
<dbReference type="InterPro" id="IPR003018">
    <property type="entry name" value="GAF"/>
</dbReference>
<dbReference type="GeneID" id="93642924"/>
<proteinExistence type="predicted"/>
<keyword evidence="3" id="KW-0808">Transferase</keyword>